<feature type="compositionally biased region" description="Polar residues" evidence="1">
    <location>
        <begin position="1277"/>
        <end position="1287"/>
    </location>
</feature>
<feature type="compositionally biased region" description="Polar residues" evidence="1">
    <location>
        <begin position="739"/>
        <end position="748"/>
    </location>
</feature>
<dbReference type="HOGENOM" id="CLU_259221_0_0_1"/>
<keyword evidence="3" id="KW-1185">Reference proteome</keyword>
<organism evidence="2 3">
    <name type="scientific">Daphnia pulex</name>
    <name type="common">Water flea</name>
    <dbReference type="NCBI Taxonomy" id="6669"/>
    <lineage>
        <taxon>Eukaryota</taxon>
        <taxon>Metazoa</taxon>
        <taxon>Ecdysozoa</taxon>
        <taxon>Arthropoda</taxon>
        <taxon>Crustacea</taxon>
        <taxon>Branchiopoda</taxon>
        <taxon>Diplostraca</taxon>
        <taxon>Cladocera</taxon>
        <taxon>Anomopoda</taxon>
        <taxon>Daphniidae</taxon>
        <taxon>Daphnia</taxon>
    </lineage>
</organism>
<reference evidence="2 3" key="1">
    <citation type="journal article" date="2011" name="Science">
        <title>The ecoresponsive genome of Daphnia pulex.</title>
        <authorList>
            <person name="Colbourne J.K."/>
            <person name="Pfrender M.E."/>
            <person name="Gilbert D."/>
            <person name="Thomas W.K."/>
            <person name="Tucker A."/>
            <person name="Oakley T.H."/>
            <person name="Tokishita S."/>
            <person name="Aerts A."/>
            <person name="Arnold G.J."/>
            <person name="Basu M.K."/>
            <person name="Bauer D.J."/>
            <person name="Caceres C.E."/>
            <person name="Carmel L."/>
            <person name="Casola C."/>
            <person name="Choi J.H."/>
            <person name="Detter J.C."/>
            <person name="Dong Q."/>
            <person name="Dusheyko S."/>
            <person name="Eads B.D."/>
            <person name="Frohlich T."/>
            <person name="Geiler-Samerotte K.A."/>
            <person name="Gerlach D."/>
            <person name="Hatcher P."/>
            <person name="Jogdeo S."/>
            <person name="Krijgsveld J."/>
            <person name="Kriventseva E.V."/>
            <person name="Kultz D."/>
            <person name="Laforsch C."/>
            <person name="Lindquist E."/>
            <person name="Lopez J."/>
            <person name="Manak J.R."/>
            <person name="Muller J."/>
            <person name="Pangilinan J."/>
            <person name="Patwardhan R.P."/>
            <person name="Pitluck S."/>
            <person name="Pritham E.J."/>
            <person name="Rechtsteiner A."/>
            <person name="Rho M."/>
            <person name="Rogozin I.B."/>
            <person name="Sakarya O."/>
            <person name="Salamov A."/>
            <person name="Schaack S."/>
            <person name="Shapiro H."/>
            <person name="Shiga Y."/>
            <person name="Skalitzky C."/>
            <person name="Smith Z."/>
            <person name="Souvorov A."/>
            <person name="Sung W."/>
            <person name="Tang Z."/>
            <person name="Tsuchiya D."/>
            <person name="Tu H."/>
            <person name="Vos H."/>
            <person name="Wang M."/>
            <person name="Wolf Y.I."/>
            <person name="Yamagata H."/>
            <person name="Yamada T."/>
            <person name="Ye Y."/>
            <person name="Shaw J.R."/>
            <person name="Andrews J."/>
            <person name="Crease T.J."/>
            <person name="Tang H."/>
            <person name="Lucas S.M."/>
            <person name="Robertson H.M."/>
            <person name="Bork P."/>
            <person name="Koonin E.V."/>
            <person name="Zdobnov E.M."/>
            <person name="Grigoriev I.V."/>
            <person name="Lynch M."/>
            <person name="Boore J.L."/>
        </authorList>
    </citation>
    <scope>NUCLEOTIDE SEQUENCE [LARGE SCALE GENOMIC DNA]</scope>
</reference>
<proteinExistence type="predicted"/>
<dbReference type="PANTHER" id="PTHR41153">
    <property type="entry name" value="RE41427P"/>
    <property type="match status" value="1"/>
</dbReference>
<dbReference type="OrthoDB" id="6360871at2759"/>
<feature type="compositionally biased region" description="Polar residues" evidence="1">
    <location>
        <begin position="755"/>
        <end position="765"/>
    </location>
</feature>
<dbReference type="InParanoid" id="E9GIY6"/>
<feature type="region of interest" description="Disordered" evidence="1">
    <location>
        <begin position="545"/>
        <end position="589"/>
    </location>
</feature>
<feature type="region of interest" description="Disordered" evidence="1">
    <location>
        <begin position="1227"/>
        <end position="1287"/>
    </location>
</feature>
<feature type="region of interest" description="Disordered" evidence="1">
    <location>
        <begin position="411"/>
        <end position="435"/>
    </location>
</feature>
<dbReference type="SUPFAM" id="SSF57501">
    <property type="entry name" value="Cystine-knot cytokines"/>
    <property type="match status" value="1"/>
</dbReference>
<dbReference type="PANTHER" id="PTHR41153:SF2">
    <property type="entry name" value="RE41427P"/>
    <property type="match status" value="1"/>
</dbReference>
<sequence>MSSDVQINDEDQQHVLKCRKPSSSNGFFTFIKHGGKIEDEHNPSLGERGRSVCNVAGCSFTVEGKEARILINHLKEHKIEYERFMSKCKERVVKIRSVSHNVNTVKTTTKDQPTVEEKIVASPVFQINGAVSLPPPNQTEAYELTVDNCDNKLPVLQENVERGSPQRQCLSELPLNSPLTMPVFLPLGTTLIVSDPSTLKIVRANSSQNLPPKAKKPSSPVTVIVENEPLGNTSASFATPSLLKCSQPTANPNSPVDNGALAMKGMAADNVNHTRSPPGSFNLAQPYSCSPRTVPIEHIGLQAIPTPGIGPSPSTETTHIYKTNPVTAYIPIVREVKIVSLSHQTTSFSSTVHPSEVIEQTKAVVKNSSSAHPSGQKFISQSSTVLSTETLDASITGSEPLGAVPEHLKVTASKKQPSVPEQPQQPSIRSLEQHPNLLSVNQLDTTKMSPLQVENTENSSLLIEKSVRINDSQAGLLSMDVPLTAVSEMTELLEPNSHEECASTSPLNSFKKSLPMATGIIVASFAKIDDGSEEIRAQTALSLMPPPLESSVPVKEPLAAASTSHSEDSPNSNKSAVNRPTIPHAEPSPITELDVLHDGSVSGTTNVCDKSLGETVEPSYERTHPVFQFFKFNSVHGKSECIVDGCGVLRNGKNPATLINHLRVKHPKKAYAEFMAKWTTNWARPKRTTTMVNVTNIAQPSKILQSTRAKKSKKKNSPTLNEKGIELVPSSVIVPDLVSTGSVAPQGSSDGGPISNENPSVGSNMHQAILTDGDKPATHSYRKDSFNEKLHPVYRYFTFREATEGPAEVTQDSCVKSQCNFQGCKFTIKGNKLANLMLHLSLQHRDTKEFAEFVSLNDKYEAQRLKSMDNPSDGTQPRKRPLAKIAGNTYQDYLACRKKQRKDLGVGTAMSPSSLVKGQQNIRNHPTTSIMDGQLRQQISSNVANEAAAQLPVHTPEQELDFIGPDIPFEYSSLRTTVLEILLCWNVISHVVFGLDDSLASCSGGSSLLGLDKWNSTDMRCCDPSGVCHGYDTQSVAIKLTNSLQNMLSATLSIPRSTPHKRNYSPPKEESRIGARHEAVHVHSSEGKRVAVVQIGPFKQPVVYERCHERKCRILRGNCVQVYAPQPLYILQAGEGGELAAKLDFILVESGCQCQTRPLGDGAPLSGSMRVDASVAEALRIITGSEFDADYFAMLASIDAASAIAGPNQATTRPAVSVATTTSAANTDAPIIDPHELGNPTTVIASPTASTPLASSRQTEMITSSSSPESSHDLSSGNEITSPSPFEWTTTTTVLPLPELPDHGQPILILPGQFNPLLQFLKNVQNNQF</sequence>
<feature type="compositionally biased region" description="Low complexity" evidence="1">
    <location>
        <begin position="413"/>
        <end position="427"/>
    </location>
</feature>
<dbReference type="KEGG" id="dpx:DAPPUDRAFT_103299"/>
<evidence type="ECO:0000313" key="2">
    <source>
        <dbReference type="EMBL" id="EFX80349.1"/>
    </source>
</evidence>
<name>E9GIY6_DAPPU</name>
<evidence type="ECO:0000313" key="3">
    <source>
        <dbReference type="Proteomes" id="UP000000305"/>
    </source>
</evidence>
<protein>
    <submittedName>
        <fullName evidence="2">Uncharacterized protein</fullName>
    </submittedName>
</protein>
<feature type="compositionally biased region" description="Low complexity" evidence="1">
    <location>
        <begin position="1264"/>
        <end position="1276"/>
    </location>
</feature>
<feature type="compositionally biased region" description="Low complexity" evidence="1">
    <location>
        <begin position="1245"/>
        <end position="1256"/>
    </location>
</feature>
<dbReference type="InterPro" id="IPR029034">
    <property type="entry name" value="Cystine-knot_cytokine"/>
</dbReference>
<feature type="region of interest" description="Disordered" evidence="1">
    <location>
        <begin position="739"/>
        <end position="765"/>
    </location>
</feature>
<feature type="compositionally biased region" description="Polar residues" evidence="1">
    <location>
        <begin position="561"/>
        <end position="578"/>
    </location>
</feature>
<dbReference type="Proteomes" id="UP000000305">
    <property type="component" value="Unassembled WGS sequence"/>
</dbReference>
<dbReference type="EMBL" id="GL732547">
    <property type="protein sequence ID" value="EFX80349.1"/>
    <property type="molecule type" value="Genomic_DNA"/>
</dbReference>
<evidence type="ECO:0000256" key="1">
    <source>
        <dbReference type="SAM" id="MobiDB-lite"/>
    </source>
</evidence>
<gene>
    <name evidence="2" type="ORF">DAPPUDRAFT_103299</name>
</gene>
<accession>E9GIY6</accession>